<evidence type="ECO:0000313" key="3">
    <source>
        <dbReference type="Proteomes" id="UP001058461"/>
    </source>
</evidence>
<sequence length="134" mass="14594">MNDFALKALEFGVLGLCAITLLLVFGVLQAEQKREGTPRKGILQASYVFMAFSLVLAALNGYVQLHEQEVPPDAAQNVAELEARLRTNEDKLLQIRSAAAPILNARSNILQGLPPGPARDTLLTLVDSLRETLQ</sequence>
<keyword evidence="1" id="KW-0812">Transmembrane</keyword>
<feature type="transmembrane region" description="Helical" evidence="1">
    <location>
        <begin position="42"/>
        <end position="63"/>
    </location>
</feature>
<reference evidence="2" key="1">
    <citation type="submission" date="2021-04" db="EMBL/GenBank/DDBJ databases">
        <title>Oceanospirillales bacteria with DddD are important DMSP degraders in coastal seawater.</title>
        <authorList>
            <person name="Liu J."/>
        </authorList>
    </citation>
    <scope>NUCLEOTIDE SEQUENCE</scope>
    <source>
        <strain evidence="2">D13-1</strain>
    </source>
</reference>
<name>A0ABY5HLC7_9GAMM</name>
<keyword evidence="3" id="KW-1185">Reference proteome</keyword>
<dbReference type="RefSeq" id="WP_255854116.1">
    <property type="nucleotide sequence ID" value="NZ_CP073347.1"/>
</dbReference>
<organism evidence="2 3">
    <name type="scientific">Marinobacterium rhizophilum</name>
    <dbReference type="NCBI Taxonomy" id="420402"/>
    <lineage>
        <taxon>Bacteria</taxon>
        <taxon>Pseudomonadati</taxon>
        <taxon>Pseudomonadota</taxon>
        <taxon>Gammaproteobacteria</taxon>
        <taxon>Oceanospirillales</taxon>
        <taxon>Oceanospirillaceae</taxon>
        <taxon>Marinobacterium</taxon>
    </lineage>
</organism>
<proteinExistence type="predicted"/>
<feature type="transmembrane region" description="Helical" evidence="1">
    <location>
        <begin position="12"/>
        <end position="30"/>
    </location>
</feature>
<dbReference type="Proteomes" id="UP001058461">
    <property type="component" value="Chromosome"/>
</dbReference>
<evidence type="ECO:0000313" key="2">
    <source>
        <dbReference type="EMBL" id="UTW12064.1"/>
    </source>
</evidence>
<accession>A0ABY5HLC7</accession>
<gene>
    <name evidence="2" type="ORF">KDW95_23045</name>
</gene>
<protein>
    <submittedName>
        <fullName evidence="2">Uncharacterized protein</fullName>
    </submittedName>
</protein>
<dbReference type="EMBL" id="CP073347">
    <property type="protein sequence ID" value="UTW12064.1"/>
    <property type="molecule type" value="Genomic_DNA"/>
</dbReference>
<evidence type="ECO:0000256" key="1">
    <source>
        <dbReference type="SAM" id="Phobius"/>
    </source>
</evidence>
<keyword evidence="1" id="KW-0472">Membrane</keyword>
<keyword evidence="1" id="KW-1133">Transmembrane helix</keyword>